<comment type="similarity">
    <text evidence="1">Belongs to the LOR family.</text>
</comment>
<dbReference type="PANTHER" id="PTHR31087">
    <property type="match status" value="1"/>
</dbReference>
<evidence type="ECO:0000256" key="1">
    <source>
        <dbReference type="ARBA" id="ARBA00005437"/>
    </source>
</evidence>
<evidence type="ECO:0000313" key="3">
    <source>
        <dbReference type="Proteomes" id="UP000636709"/>
    </source>
</evidence>
<dbReference type="OrthoDB" id="97518at2759"/>
<accession>A0A835F8B3</accession>
<dbReference type="Proteomes" id="UP000636709">
    <property type="component" value="Unassembled WGS sequence"/>
</dbReference>
<proteinExistence type="inferred from homology"/>
<dbReference type="InterPro" id="IPR038595">
    <property type="entry name" value="LOR_sf"/>
</dbReference>
<keyword evidence="3" id="KW-1185">Reference proteome</keyword>
<dbReference type="EMBL" id="JACEFO010001605">
    <property type="protein sequence ID" value="KAF8731827.1"/>
    <property type="molecule type" value="Genomic_DNA"/>
</dbReference>
<evidence type="ECO:0000313" key="2">
    <source>
        <dbReference type="EMBL" id="KAF8731827.1"/>
    </source>
</evidence>
<dbReference type="Pfam" id="PF04525">
    <property type="entry name" value="LOR"/>
    <property type="match status" value="1"/>
</dbReference>
<dbReference type="InterPro" id="IPR007612">
    <property type="entry name" value="LOR"/>
</dbReference>
<reference evidence="2" key="1">
    <citation type="submission" date="2020-07" db="EMBL/GenBank/DDBJ databases">
        <title>Genome sequence and genetic diversity analysis of an under-domesticated orphan crop, white fonio (Digitaria exilis).</title>
        <authorList>
            <person name="Bennetzen J.L."/>
            <person name="Chen S."/>
            <person name="Ma X."/>
            <person name="Wang X."/>
            <person name="Yssel A.E.J."/>
            <person name="Chaluvadi S.R."/>
            <person name="Johnson M."/>
            <person name="Gangashetty P."/>
            <person name="Hamidou F."/>
            <person name="Sanogo M.D."/>
            <person name="Zwaenepoel A."/>
            <person name="Wallace J."/>
            <person name="Van De Peer Y."/>
            <person name="Van Deynze A."/>
        </authorList>
    </citation>
    <scope>NUCLEOTIDE SEQUENCE</scope>
    <source>
        <tissue evidence="2">Leaves</tissue>
    </source>
</reference>
<organism evidence="2 3">
    <name type="scientific">Digitaria exilis</name>
    <dbReference type="NCBI Taxonomy" id="1010633"/>
    <lineage>
        <taxon>Eukaryota</taxon>
        <taxon>Viridiplantae</taxon>
        <taxon>Streptophyta</taxon>
        <taxon>Embryophyta</taxon>
        <taxon>Tracheophyta</taxon>
        <taxon>Spermatophyta</taxon>
        <taxon>Magnoliopsida</taxon>
        <taxon>Liliopsida</taxon>
        <taxon>Poales</taxon>
        <taxon>Poaceae</taxon>
        <taxon>PACMAD clade</taxon>
        <taxon>Panicoideae</taxon>
        <taxon>Panicodae</taxon>
        <taxon>Paniceae</taxon>
        <taxon>Anthephorinae</taxon>
        <taxon>Digitaria</taxon>
    </lineage>
</organism>
<protein>
    <submittedName>
        <fullName evidence="2">Uncharacterized protein</fullName>
    </submittedName>
</protein>
<dbReference type="InterPro" id="IPR025659">
    <property type="entry name" value="Tubby-like_C"/>
</dbReference>
<dbReference type="PANTHER" id="PTHR31087:SF167">
    <property type="entry name" value="PROTEIN LURP1"/>
    <property type="match status" value="1"/>
</dbReference>
<gene>
    <name evidence="2" type="ORF">HU200_015768</name>
</gene>
<name>A0A835F8B3_9POAL</name>
<dbReference type="SUPFAM" id="SSF54518">
    <property type="entry name" value="Tubby C-terminal domain-like"/>
    <property type="match status" value="1"/>
</dbReference>
<comment type="caution">
    <text evidence="2">The sequence shown here is derived from an EMBL/GenBank/DDBJ whole genome shotgun (WGS) entry which is preliminary data.</text>
</comment>
<dbReference type="AlphaFoldDB" id="A0A835F8B3"/>
<sequence length="195" mass="21677">MRVVVVSPKFCAPDVVSLTVRRKVMSITGGELTVTDAYGAVVLQVKRSVLSVRSNRRILIGAARQPILSIHEKVLSMHPTWEVFRGDSSSSSDLLFTAKRCTFLKLRTEMNIFLAGNTAQQVCDFKMKGSYFDRNCAIYLGNSNTMIAQITRKYTVSDVLVGKDTFNITVFPDVDHVFVAALVVVLDQVHNSDRS</sequence>
<dbReference type="Gene3D" id="2.40.160.200">
    <property type="entry name" value="LURP1-related"/>
    <property type="match status" value="1"/>
</dbReference>